<reference evidence="9" key="1">
    <citation type="submission" date="2023-07" db="EMBL/GenBank/DDBJ databases">
        <title>30 novel species of actinomycetes from the DSMZ collection.</title>
        <authorList>
            <person name="Nouioui I."/>
        </authorList>
    </citation>
    <scope>NUCLEOTIDE SEQUENCE [LARGE SCALE GENOMIC DNA]</scope>
    <source>
        <strain evidence="9">DSM 44918</strain>
    </source>
</reference>
<dbReference type="EC" id="3.2.1.46" evidence="2"/>
<comment type="caution">
    <text evidence="8">The sequence shown here is derived from an EMBL/GenBank/DDBJ whole genome shotgun (WGS) entry which is preliminary data.</text>
</comment>
<dbReference type="Gene3D" id="2.60.120.560">
    <property type="entry name" value="Exo-inulinase, domain 1"/>
    <property type="match status" value="1"/>
</dbReference>
<evidence type="ECO:0000256" key="5">
    <source>
        <dbReference type="ARBA" id="ARBA00033098"/>
    </source>
</evidence>
<keyword evidence="9" id="KW-1185">Reference proteome</keyword>
<dbReference type="InterPro" id="IPR013785">
    <property type="entry name" value="Aldolase_TIM"/>
</dbReference>
<proteinExistence type="inferred from homology"/>
<dbReference type="Gene3D" id="3.20.20.80">
    <property type="entry name" value="Glycosidases"/>
    <property type="match status" value="1"/>
</dbReference>
<gene>
    <name evidence="8" type="ORF">RNC47_27590</name>
</gene>
<comment type="similarity">
    <text evidence="1">Belongs to the glycosyl hydrolase 59 family.</text>
</comment>
<feature type="domain" description="Glycosyl hydrolase family 59 catalytic" evidence="7">
    <location>
        <begin position="61"/>
        <end position="224"/>
    </location>
</feature>
<dbReference type="Gene3D" id="2.60.120.260">
    <property type="entry name" value="Galactose-binding domain-like"/>
    <property type="match status" value="1"/>
</dbReference>
<keyword evidence="6" id="KW-0732">Signal</keyword>
<feature type="domain" description="Glycosyl hydrolase family 59 catalytic" evidence="7">
    <location>
        <begin position="372"/>
        <end position="510"/>
    </location>
</feature>
<name>A0ABU2LWZ3_9ACTN</name>
<keyword evidence="4" id="KW-0442">Lipid degradation</keyword>
<dbReference type="PANTHER" id="PTHR15172">
    <property type="entry name" value="GALACTOCEREBROSIDASE"/>
    <property type="match status" value="1"/>
</dbReference>
<dbReference type="Gene3D" id="3.20.20.70">
    <property type="entry name" value="Aldolase class I"/>
    <property type="match status" value="1"/>
</dbReference>
<accession>A0ABU2LWZ3</accession>
<feature type="signal peptide" evidence="6">
    <location>
        <begin position="1"/>
        <end position="34"/>
    </location>
</feature>
<dbReference type="EMBL" id="JAVREM010000054">
    <property type="protein sequence ID" value="MDT0322099.1"/>
    <property type="molecule type" value="Genomic_DNA"/>
</dbReference>
<dbReference type="InterPro" id="IPR017853">
    <property type="entry name" value="GH"/>
</dbReference>
<evidence type="ECO:0000256" key="3">
    <source>
        <dbReference type="ARBA" id="ARBA00022919"/>
    </source>
</evidence>
<dbReference type="Proteomes" id="UP001183420">
    <property type="component" value="Unassembled WGS sequence"/>
</dbReference>
<dbReference type="SUPFAM" id="SSF51445">
    <property type="entry name" value="(Trans)glycosidases"/>
    <property type="match status" value="1"/>
</dbReference>
<evidence type="ECO:0000313" key="8">
    <source>
        <dbReference type="EMBL" id="MDT0322099.1"/>
    </source>
</evidence>
<evidence type="ECO:0000256" key="2">
    <source>
        <dbReference type="ARBA" id="ARBA00012657"/>
    </source>
</evidence>
<protein>
    <recommendedName>
        <fullName evidence="2">galactosylceramidase</fullName>
        <ecNumber evidence="2">3.2.1.46</ecNumber>
    </recommendedName>
    <alternativeName>
        <fullName evidence="5">Galactosylceramidase</fullName>
    </alternativeName>
</protein>
<sequence>MQMPRGLRRTAVTLPLLVLLLTWLGAPHPTAASAADAEAAPIEQAFTIDGDAINRNPADLFRGFGAVSCNNTSRLLLDYKEENPERYWELLHTLFDPVTGMGLTEVKVELGSDTNTSSGTEPASMRAADEEADVLAGAGWHLAADARSINPDVEVSLLRWADPRWVEEAAEDGLAAGIEARYTWYKRTIDAVHDTFGMEIDWIGIGKNEDYDRADVLPFLDHLQRRLAEDSRPENNPRYDYASRIRFVGADEIKGRGFANDLVRVLDEDEVAAIDRLERPVAIDADDADPGRPVDEDGVYTNVAHDIAYVGDLAGQKVYRVVFPGREYDGWTRSDGVVYPPAEGDSTTYHWTIGDPDEPTTGTDGAPLDPAALLTAVDAVSIHYTSQADRAIRILNTVYGKEFWYSEGIAPTSMSRNRVQLAGDGGLTGPQGSLDIANRVIFGYHNAGRNDASAGPLPSDSGQTRYLFQPAISAFYQNGTYSAKQLIGAHDPWSGWYELDSGVQMVRHFTAFAETGPGRAWNYVDGGASYGTGWSAGDGIGDSGASWLTLADPRRTDFSTVLTNDTPDPVSVTVTVRDLGRAQSRGLTRFETRGPDAGERYDENWFQNLGRVATRPAEDGGRSFTVTLAPHSISTVTTLRGVAEYRPGSSEPYERTVLDVGRPGGTLYRDDFEYDEYPTAPVGGERLDYVERRGGGPRYATDMGGAFEVETSGEGPGDGNFLRQNIPYWLKPGLWRYGGNSYPHTLIGDDHWANYSVSMDFAFDLTPFDPARKVDDDPDAYYGNYVALGGRNSRGSGGDVHDGITFAVRPDGTWGLLKRGDVTAFPTGSARGTLLAGTLEDLDPAVPHTIRLDLRGDEYVGYLDGERVFTYTDRSADTVAGRVVISSGFYQNRFDNLEVTSVPGHAPYATERVDNGDERVEFSGPAGSWTHSVTAGHAFLYRTRSEGRAGAELTVPFRGSGFAIDGDGTAATVDVLVDGELVADDLAVTATGERAAAYALSSLRPGRHTVTIEVVSGRLVFDAFHQFGTAASP</sequence>
<feature type="chain" id="PRO_5045135277" description="galactosylceramidase" evidence="6">
    <location>
        <begin position="35"/>
        <end position="1033"/>
    </location>
</feature>
<organism evidence="8 9">
    <name type="scientific">Streptomyces millisiae</name>
    <dbReference type="NCBI Taxonomy" id="3075542"/>
    <lineage>
        <taxon>Bacteria</taxon>
        <taxon>Bacillati</taxon>
        <taxon>Actinomycetota</taxon>
        <taxon>Actinomycetes</taxon>
        <taxon>Kitasatosporales</taxon>
        <taxon>Streptomycetaceae</taxon>
        <taxon>Streptomyces</taxon>
    </lineage>
</organism>
<evidence type="ECO:0000259" key="7">
    <source>
        <dbReference type="Pfam" id="PF02057"/>
    </source>
</evidence>
<keyword evidence="4" id="KW-0443">Lipid metabolism</keyword>
<evidence type="ECO:0000256" key="4">
    <source>
        <dbReference type="ARBA" id="ARBA00022963"/>
    </source>
</evidence>
<dbReference type="Pfam" id="PF02057">
    <property type="entry name" value="Glyco_hydro_59"/>
    <property type="match status" value="2"/>
</dbReference>
<evidence type="ECO:0000256" key="6">
    <source>
        <dbReference type="SAM" id="SignalP"/>
    </source>
</evidence>
<keyword evidence="3" id="KW-0746">Sphingolipid metabolism</keyword>
<dbReference type="PANTHER" id="PTHR15172:SF1">
    <property type="entry name" value="GALACTOCEREBROSIDASE"/>
    <property type="match status" value="1"/>
</dbReference>
<evidence type="ECO:0000256" key="1">
    <source>
        <dbReference type="ARBA" id="ARBA00005637"/>
    </source>
</evidence>
<evidence type="ECO:0000313" key="9">
    <source>
        <dbReference type="Proteomes" id="UP001183420"/>
    </source>
</evidence>
<dbReference type="InterPro" id="IPR049161">
    <property type="entry name" value="GH59_cat"/>
</dbReference>
<dbReference type="InterPro" id="IPR001286">
    <property type="entry name" value="Glyco_hydro_59"/>
</dbReference>